<feature type="non-terminal residue" evidence="2">
    <location>
        <position position="1"/>
    </location>
</feature>
<gene>
    <name evidence="1" type="ORF">OVA965_LOCUS22208</name>
    <name evidence="2" type="ORF">TMI583_LOCUS22923</name>
</gene>
<dbReference type="AlphaFoldDB" id="A0A8S2MU82"/>
<evidence type="ECO:0000313" key="3">
    <source>
        <dbReference type="Proteomes" id="UP000682733"/>
    </source>
</evidence>
<evidence type="ECO:0000313" key="2">
    <source>
        <dbReference type="EMBL" id="CAF3975122.1"/>
    </source>
</evidence>
<comment type="caution">
    <text evidence="2">The sequence shown here is derived from an EMBL/GenBank/DDBJ whole genome shotgun (WGS) entry which is preliminary data.</text>
</comment>
<name>A0A8S2MU82_9BILA</name>
<dbReference type="EMBL" id="CAJNOK010012438">
    <property type="protein sequence ID" value="CAF1163458.1"/>
    <property type="molecule type" value="Genomic_DNA"/>
</dbReference>
<dbReference type="EMBL" id="CAJOBA010033963">
    <property type="protein sequence ID" value="CAF3975122.1"/>
    <property type="molecule type" value="Genomic_DNA"/>
</dbReference>
<sequence>MKSIMLSTVNCDIVEGVSKLLFMLYDILQYNRPDITDDENLLTLLDPVMKCICSINYFTILTNLKASTTLTIQEEFLVITCPHYFSRYRGIYAEKLMNKLGDTMLKRFEQVLCQLTQTVSNWNESMMKAVQYISYVLREFGRFDPTRKRLNEQTIHDPHLIFK</sequence>
<reference evidence="2" key="1">
    <citation type="submission" date="2021-02" db="EMBL/GenBank/DDBJ databases">
        <authorList>
            <person name="Nowell W R."/>
        </authorList>
    </citation>
    <scope>NUCLEOTIDE SEQUENCE</scope>
</reference>
<dbReference type="Proteomes" id="UP000682733">
    <property type="component" value="Unassembled WGS sequence"/>
</dbReference>
<dbReference type="Proteomes" id="UP000677228">
    <property type="component" value="Unassembled WGS sequence"/>
</dbReference>
<proteinExistence type="predicted"/>
<evidence type="ECO:0000313" key="1">
    <source>
        <dbReference type="EMBL" id="CAF1163458.1"/>
    </source>
</evidence>
<protein>
    <submittedName>
        <fullName evidence="2">Uncharacterized protein</fullName>
    </submittedName>
</protein>
<organism evidence="2 3">
    <name type="scientific">Didymodactylos carnosus</name>
    <dbReference type="NCBI Taxonomy" id="1234261"/>
    <lineage>
        <taxon>Eukaryota</taxon>
        <taxon>Metazoa</taxon>
        <taxon>Spiralia</taxon>
        <taxon>Gnathifera</taxon>
        <taxon>Rotifera</taxon>
        <taxon>Eurotatoria</taxon>
        <taxon>Bdelloidea</taxon>
        <taxon>Philodinida</taxon>
        <taxon>Philodinidae</taxon>
        <taxon>Didymodactylos</taxon>
    </lineage>
</organism>
<accession>A0A8S2MU82</accession>